<protein>
    <submittedName>
        <fullName evidence="1">Uncharacterized protein</fullName>
    </submittedName>
</protein>
<gene>
    <name evidence="1" type="ORF">CMUS01_08852</name>
</gene>
<dbReference type="Proteomes" id="UP000639643">
    <property type="component" value="Unassembled WGS sequence"/>
</dbReference>
<sequence>MSSPILSVSFVYFTPKPDLPYPDPDSDTPEGKNIKCPQQQWLFLDLDTVDERLRYHLTLNKQLKDDAVFLATSLYLDHAKEYPIKTLVTQPWPPVILAKAPEFKTKALAWAPGYKGVAYGWSMEGDVPMTGLPGRTGIVFVAFIGWSSVGAHKRFRETEVFRENIGLLEDVKDPIKLDCFHLACKSLEVPDS</sequence>
<evidence type="ECO:0000313" key="1">
    <source>
        <dbReference type="EMBL" id="KAF6827814.1"/>
    </source>
</evidence>
<name>A0A8H6KA49_9PEZI</name>
<evidence type="ECO:0000313" key="2">
    <source>
        <dbReference type="Proteomes" id="UP000639643"/>
    </source>
</evidence>
<dbReference type="Gene3D" id="3.30.70.100">
    <property type="match status" value="1"/>
</dbReference>
<comment type="caution">
    <text evidence="1">The sequence shown here is derived from an EMBL/GenBank/DDBJ whole genome shotgun (WGS) entry which is preliminary data.</text>
</comment>
<reference evidence="1" key="1">
    <citation type="journal article" date="2020" name="Phytopathology">
        <title>Genome Sequence Resources of Colletotrichum truncatum, C. plurivorum, C. musicola, and C. sojae: Four Species Pathogenic to Soybean (Glycine max).</title>
        <authorList>
            <person name="Rogerio F."/>
            <person name="Boufleur T.R."/>
            <person name="Ciampi-Guillardi M."/>
            <person name="Sukno S.A."/>
            <person name="Thon M.R."/>
            <person name="Massola Junior N.S."/>
            <person name="Baroncelli R."/>
        </authorList>
    </citation>
    <scope>NUCLEOTIDE SEQUENCE</scope>
    <source>
        <strain evidence="1">LFN0074</strain>
    </source>
</reference>
<proteinExistence type="predicted"/>
<accession>A0A8H6KA49</accession>
<keyword evidence="2" id="KW-1185">Reference proteome</keyword>
<dbReference type="OrthoDB" id="3830579at2759"/>
<dbReference type="AlphaFoldDB" id="A0A8H6KA49"/>
<dbReference type="EMBL" id="WIGM01000357">
    <property type="protein sequence ID" value="KAF6827814.1"/>
    <property type="molecule type" value="Genomic_DNA"/>
</dbReference>
<organism evidence="1 2">
    <name type="scientific">Colletotrichum musicola</name>
    <dbReference type="NCBI Taxonomy" id="2175873"/>
    <lineage>
        <taxon>Eukaryota</taxon>
        <taxon>Fungi</taxon>
        <taxon>Dikarya</taxon>
        <taxon>Ascomycota</taxon>
        <taxon>Pezizomycotina</taxon>
        <taxon>Sordariomycetes</taxon>
        <taxon>Hypocreomycetidae</taxon>
        <taxon>Glomerellales</taxon>
        <taxon>Glomerellaceae</taxon>
        <taxon>Colletotrichum</taxon>
        <taxon>Colletotrichum orchidearum species complex</taxon>
    </lineage>
</organism>